<evidence type="ECO:0000313" key="2">
    <source>
        <dbReference type="Proteomes" id="UP001185012"/>
    </source>
</evidence>
<organism evidence="1 2">
    <name type="scientific">Desmospora profundinema</name>
    <dbReference type="NCBI Taxonomy" id="1571184"/>
    <lineage>
        <taxon>Bacteria</taxon>
        <taxon>Bacillati</taxon>
        <taxon>Bacillota</taxon>
        <taxon>Bacilli</taxon>
        <taxon>Bacillales</taxon>
        <taxon>Thermoactinomycetaceae</taxon>
        <taxon>Desmospora</taxon>
    </lineage>
</organism>
<dbReference type="EMBL" id="JAVDQG010000009">
    <property type="protein sequence ID" value="MDR6227374.1"/>
    <property type="molecule type" value="Genomic_DNA"/>
</dbReference>
<comment type="caution">
    <text evidence="1">The sequence shown here is derived from an EMBL/GenBank/DDBJ whole genome shotgun (WGS) entry which is preliminary data.</text>
</comment>
<name>A0ABU1IRF6_9BACL</name>
<proteinExistence type="predicted"/>
<sequence>MNGKGFWTDLSPVDERTACRESMVTIGVAEVEQAVHLWRGIKPTLYPIIDEPDPTALWNNAHPKIWILYQAAGTPFDDTEDGFWKWLLDQNRIVSQMRTEEENQWWNQGLARLRTHLYSTTDQPKG</sequence>
<gene>
    <name evidence="1" type="ORF">JOE21_003389</name>
</gene>
<keyword evidence="2" id="KW-1185">Reference proteome</keyword>
<accession>A0ABU1IRF6</accession>
<dbReference type="Proteomes" id="UP001185012">
    <property type="component" value="Unassembled WGS sequence"/>
</dbReference>
<dbReference type="RefSeq" id="WP_309868389.1">
    <property type="nucleotide sequence ID" value="NZ_JAVDQG010000009.1"/>
</dbReference>
<evidence type="ECO:0000313" key="1">
    <source>
        <dbReference type="EMBL" id="MDR6227374.1"/>
    </source>
</evidence>
<reference evidence="1 2" key="1">
    <citation type="submission" date="2023-07" db="EMBL/GenBank/DDBJ databases">
        <title>Genomic Encyclopedia of Type Strains, Phase IV (KMG-IV): sequencing the most valuable type-strain genomes for metagenomic binning, comparative biology and taxonomic classification.</title>
        <authorList>
            <person name="Goeker M."/>
        </authorList>
    </citation>
    <scope>NUCLEOTIDE SEQUENCE [LARGE SCALE GENOMIC DNA]</scope>
    <source>
        <strain evidence="1 2">DSM 45903</strain>
    </source>
</reference>
<protein>
    <submittedName>
        <fullName evidence="1">Uncharacterized protein</fullName>
    </submittedName>
</protein>